<accession>A0ABN3EZQ4</accession>
<name>A0ABN3EZQ4_9ACTN</name>
<evidence type="ECO:0000313" key="2">
    <source>
        <dbReference type="Proteomes" id="UP001500305"/>
    </source>
</evidence>
<dbReference type="EMBL" id="BAAATR010000066">
    <property type="protein sequence ID" value="GAA2279149.1"/>
    <property type="molecule type" value="Genomic_DNA"/>
</dbReference>
<protein>
    <submittedName>
        <fullName evidence="1">Uncharacterized protein</fullName>
    </submittedName>
</protein>
<reference evidence="1 2" key="1">
    <citation type="journal article" date="2019" name="Int. J. Syst. Evol. Microbiol.">
        <title>The Global Catalogue of Microorganisms (GCM) 10K type strain sequencing project: providing services to taxonomists for standard genome sequencing and annotation.</title>
        <authorList>
            <consortium name="The Broad Institute Genomics Platform"/>
            <consortium name="The Broad Institute Genome Sequencing Center for Infectious Disease"/>
            <person name="Wu L."/>
            <person name="Ma J."/>
        </authorList>
    </citation>
    <scope>NUCLEOTIDE SEQUENCE [LARGE SCALE GENOMIC DNA]</scope>
    <source>
        <strain evidence="1 2">JCM 7356</strain>
    </source>
</reference>
<organism evidence="1 2">
    <name type="scientific">Kitasatospora cystarginea</name>
    <dbReference type="NCBI Taxonomy" id="58350"/>
    <lineage>
        <taxon>Bacteria</taxon>
        <taxon>Bacillati</taxon>
        <taxon>Actinomycetota</taxon>
        <taxon>Actinomycetes</taxon>
        <taxon>Kitasatosporales</taxon>
        <taxon>Streptomycetaceae</taxon>
        <taxon>Kitasatospora</taxon>
    </lineage>
</organism>
<proteinExistence type="predicted"/>
<dbReference type="Proteomes" id="UP001500305">
    <property type="component" value="Unassembled WGS sequence"/>
</dbReference>
<evidence type="ECO:0000313" key="1">
    <source>
        <dbReference type="EMBL" id="GAA2279149.1"/>
    </source>
</evidence>
<sequence length="115" mass="11422">MATFPCPGWGSVTVGAVPVAVSANEPDAGIAVLAMDMGMLSARLTCGATTAPCPTTDPSTLVAPRTAAYCVKLASTVTVPRMVNGGLGWPATSEVGMSASIVMSAASPTSPDEHV</sequence>
<keyword evidence="2" id="KW-1185">Reference proteome</keyword>
<comment type="caution">
    <text evidence="1">The sequence shown here is derived from an EMBL/GenBank/DDBJ whole genome shotgun (WGS) entry which is preliminary data.</text>
</comment>
<gene>
    <name evidence="1" type="ORF">GCM10010430_76420</name>
</gene>